<dbReference type="InterPro" id="IPR032466">
    <property type="entry name" value="Metal_Hydrolase"/>
</dbReference>
<proteinExistence type="predicted"/>
<sequence length="420" mass="46355">MSKHIDLIRNVSLPGKAIGTVWDVWIVGLKIDAIVPHDDKSPSHTYSTLDGRGALLAPSLCHPRVRLDAMNFSSEQQALHKSTEPNAKDLLPQWAKDYGLSMTGYRKMHGLCSAGVTHMRALVEVKADDSATRILDAAVEMRNRFEQEGRCIVQICAMFRGPLISSTDGERGRASSERLIQNVASRAGVDAIGSVPALEANTNDREAHIETMVDLAIALDLHLDLELERNLSTNPSVWDVLEVLKTKEWSKRTTRKTVLLSGSNSVFDLSDPEKGRLRDEMADFPSTFVYTQSDELNKTRKVISLIRDQGIRVCFGVEASDDMGPTPESYDPVKSISTDDDASRELGEADAELLYEGVCRRPRQGIGHGKKMIQGLELKVGADANFVLFDHEQTTFTEVLSPHAGFWGRQVLLQGSLVAC</sequence>
<dbReference type="SUPFAM" id="SSF51338">
    <property type="entry name" value="Composite domain of metallo-dependent hydrolases"/>
    <property type="match status" value="1"/>
</dbReference>
<name>A0A6A6C4F9_ZASCE</name>
<dbReference type="GeneID" id="54562291"/>
<protein>
    <recommendedName>
        <fullName evidence="3">Amidohydrolase-related domain-containing protein</fullName>
    </recommendedName>
</protein>
<evidence type="ECO:0000313" key="1">
    <source>
        <dbReference type="EMBL" id="KAF2161070.1"/>
    </source>
</evidence>
<evidence type="ECO:0008006" key="3">
    <source>
        <dbReference type="Google" id="ProtNLM"/>
    </source>
</evidence>
<dbReference type="OrthoDB" id="10266980at2759"/>
<dbReference type="PANTHER" id="PTHR32027">
    <property type="entry name" value="CYTOSINE DEAMINASE"/>
    <property type="match status" value="1"/>
</dbReference>
<keyword evidence="2" id="KW-1185">Reference proteome</keyword>
<dbReference type="InterPro" id="IPR011059">
    <property type="entry name" value="Metal-dep_hydrolase_composite"/>
</dbReference>
<evidence type="ECO:0000313" key="2">
    <source>
        <dbReference type="Proteomes" id="UP000799537"/>
    </source>
</evidence>
<accession>A0A6A6C4F9</accession>
<organism evidence="1 2">
    <name type="scientific">Zasmidium cellare ATCC 36951</name>
    <dbReference type="NCBI Taxonomy" id="1080233"/>
    <lineage>
        <taxon>Eukaryota</taxon>
        <taxon>Fungi</taxon>
        <taxon>Dikarya</taxon>
        <taxon>Ascomycota</taxon>
        <taxon>Pezizomycotina</taxon>
        <taxon>Dothideomycetes</taxon>
        <taxon>Dothideomycetidae</taxon>
        <taxon>Mycosphaerellales</taxon>
        <taxon>Mycosphaerellaceae</taxon>
        <taxon>Zasmidium</taxon>
    </lineage>
</organism>
<reference evidence="1" key="1">
    <citation type="journal article" date="2020" name="Stud. Mycol.">
        <title>101 Dothideomycetes genomes: a test case for predicting lifestyles and emergence of pathogens.</title>
        <authorList>
            <person name="Haridas S."/>
            <person name="Albert R."/>
            <person name="Binder M."/>
            <person name="Bloem J."/>
            <person name="Labutti K."/>
            <person name="Salamov A."/>
            <person name="Andreopoulos B."/>
            <person name="Baker S."/>
            <person name="Barry K."/>
            <person name="Bills G."/>
            <person name="Bluhm B."/>
            <person name="Cannon C."/>
            <person name="Castanera R."/>
            <person name="Culley D."/>
            <person name="Daum C."/>
            <person name="Ezra D."/>
            <person name="Gonzalez J."/>
            <person name="Henrissat B."/>
            <person name="Kuo A."/>
            <person name="Liang C."/>
            <person name="Lipzen A."/>
            <person name="Lutzoni F."/>
            <person name="Magnuson J."/>
            <person name="Mondo S."/>
            <person name="Nolan M."/>
            <person name="Ohm R."/>
            <person name="Pangilinan J."/>
            <person name="Park H.-J."/>
            <person name="Ramirez L."/>
            <person name="Alfaro M."/>
            <person name="Sun H."/>
            <person name="Tritt A."/>
            <person name="Yoshinaga Y."/>
            <person name="Zwiers L.-H."/>
            <person name="Turgeon B."/>
            <person name="Goodwin S."/>
            <person name="Spatafora J."/>
            <person name="Crous P."/>
            <person name="Grigoriev I."/>
        </authorList>
    </citation>
    <scope>NUCLEOTIDE SEQUENCE</scope>
    <source>
        <strain evidence="1">ATCC 36951</strain>
    </source>
</reference>
<dbReference type="AlphaFoldDB" id="A0A6A6C4F9"/>
<dbReference type="Proteomes" id="UP000799537">
    <property type="component" value="Unassembled WGS sequence"/>
</dbReference>
<dbReference type="SUPFAM" id="SSF51556">
    <property type="entry name" value="Metallo-dependent hydrolases"/>
    <property type="match status" value="1"/>
</dbReference>
<gene>
    <name evidence="1" type="ORF">M409DRAFT_28400</name>
</gene>
<dbReference type="EMBL" id="ML993621">
    <property type="protein sequence ID" value="KAF2161070.1"/>
    <property type="molecule type" value="Genomic_DNA"/>
</dbReference>
<dbReference type="RefSeq" id="XP_033661959.1">
    <property type="nucleotide sequence ID" value="XM_033809019.1"/>
</dbReference>
<dbReference type="Gene3D" id="2.30.40.10">
    <property type="entry name" value="Urease, subunit C, domain 1"/>
    <property type="match status" value="1"/>
</dbReference>
<dbReference type="GO" id="GO:0016814">
    <property type="term" value="F:hydrolase activity, acting on carbon-nitrogen (but not peptide) bonds, in cyclic amidines"/>
    <property type="evidence" value="ECO:0007669"/>
    <property type="project" value="TreeGrafter"/>
</dbReference>
<dbReference type="PANTHER" id="PTHR32027:SF0">
    <property type="entry name" value="CYTOSINE DEAMINASE"/>
    <property type="match status" value="1"/>
</dbReference>
<dbReference type="InterPro" id="IPR052349">
    <property type="entry name" value="Metallo-hydrolase_Enzymes"/>
</dbReference>
<dbReference type="Gene3D" id="3.20.20.140">
    <property type="entry name" value="Metal-dependent hydrolases"/>
    <property type="match status" value="1"/>
</dbReference>